<dbReference type="Gene3D" id="3.40.50.720">
    <property type="entry name" value="NAD(P)-binding Rossmann-like Domain"/>
    <property type="match status" value="1"/>
</dbReference>
<dbReference type="AlphaFoldDB" id="A0AAE2ZJ65"/>
<dbReference type="PANTHER" id="PTHR47129:SF1">
    <property type="entry name" value="NMRA-LIKE DOMAIN-CONTAINING PROTEIN"/>
    <property type="match status" value="1"/>
</dbReference>
<reference evidence="2" key="1">
    <citation type="submission" date="2021-08" db="EMBL/GenBank/DDBJ databases">
        <title>Hoeflea bacterium WL0058 sp. nov., isolated from the sediment.</title>
        <authorList>
            <person name="Wang L."/>
            <person name="Zhang D."/>
        </authorList>
    </citation>
    <scope>NUCLEOTIDE SEQUENCE</scope>
    <source>
        <strain evidence="2">WL0058</strain>
    </source>
</reference>
<protein>
    <submittedName>
        <fullName evidence="2">SDR family oxidoreductase</fullName>
    </submittedName>
</protein>
<organism evidence="2 3">
    <name type="scientific">Flavimaribacter sediminis</name>
    <dbReference type="NCBI Taxonomy" id="2865987"/>
    <lineage>
        <taxon>Bacteria</taxon>
        <taxon>Pseudomonadati</taxon>
        <taxon>Pseudomonadota</taxon>
        <taxon>Alphaproteobacteria</taxon>
        <taxon>Hyphomicrobiales</taxon>
        <taxon>Rhizobiaceae</taxon>
        <taxon>Flavimaribacter</taxon>
    </lineage>
</organism>
<name>A0AAE2ZJ65_9HYPH</name>
<evidence type="ECO:0000313" key="2">
    <source>
        <dbReference type="EMBL" id="MBW8637196.1"/>
    </source>
</evidence>
<proteinExistence type="predicted"/>
<dbReference type="SUPFAM" id="SSF51735">
    <property type="entry name" value="NAD(P)-binding Rossmann-fold domains"/>
    <property type="match status" value="1"/>
</dbReference>
<dbReference type="EMBL" id="JAICBX010000002">
    <property type="protein sequence ID" value="MBW8637196.1"/>
    <property type="molecule type" value="Genomic_DNA"/>
</dbReference>
<dbReference type="InterPro" id="IPR052718">
    <property type="entry name" value="NmrA-type_oxidoreductase"/>
</dbReference>
<keyword evidence="3" id="KW-1185">Reference proteome</keyword>
<evidence type="ECO:0000313" key="3">
    <source>
        <dbReference type="Proteomes" id="UP001196509"/>
    </source>
</evidence>
<gene>
    <name evidence="2" type="ORF">K1W69_08355</name>
</gene>
<feature type="domain" description="NmrA-like" evidence="1">
    <location>
        <begin position="2"/>
        <end position="247"/>
    </location>
</feature>
<sequence length="284" mass="29791">MIAVTGASGQLGRLVVEALLKSKTETRIAALVRDPSKVADFGEKGVDVRKADYDAPETLAAALEGVERLLLISSSEVGQRTRQHKAAIDAAKAAGVKLIAYTSILNADDSPLALADEHRETEAYLEESGVPYVLLRHGWYTENYMGAIPAAVENGAVYGCAGDGRFSFATRKDYAEADAAVLLKEGQAGKVYELAGARGYTLSELAAEISAHANKTIPYVNIPEAAYSDALVKAGIPEPFAAILANSETGASGGALFTKSHDLSDLIGRSSTTLAESVAVAMQD</sequence>
<dbReference type="CDD" id="cd05269">
    <property type="entry name" value="TMR_SDR_a"/>
    <property type="match status" value="1"/>
</dbReference>
<dbReference type="InterPro" id="IPR008030">
    <property type="entry name" value="NmrA-like"/>
</dbReference>
<comment type="caution">
    <text evidence="2">The sequence shown here is derived from an EMBL/GenBank/DDBJ whole genome shotgun (WGS) entry which is preliminary data.</text>
</comment>
<accession>A0AAE2ZJ65</accession>
<dbReference type="Gene3D" id="3.90.25.10">
    <property type="entry name" value="UDP-galactose 4-epimerase, domain 1"/>
    <property type="match status" value="1"/>
</dbReference>
<dbReference type="Proteomes" id="UP001196509">
    <property type="component" value="Unassembled WGS sequence"/>
</dbReference>
<evidence type="ECO:0000259" key="1">
    <source>
        <dbReference type="Pfam" id="PF05368"/>
    </source>
</evidence>
<dbReference type="PANTHER" id="PTHR47129">
    <property type="entry name" value="QUINONE OXIDOREDUCTASE 2"/>
    <property type="match status" value="1"/>
</dbReference>
<dbReference type="InterPro" id="IPR036291">
    <property type="entry name" value="NAD(P)-bd_dom_sf"/>
</dbReference>
<dbReference type="Pfam" id="PF05368">
    <property type="entry name" value="NmrA"/>
    <property type="match status" value="1"/>
</dbReference>